<feature type="domain" description="Filamentous haemagglutinin FhaB/tRNA nuclease CdiA-like TPS" evidence="4">
    <location>
        <begin position="57"/>
        <end position="169"/>
    </location>
</feature>
<dbReference type="Gene3D" id="2.160.20.10">
    <property type="entry name" value="Single-stranded right-handed beta-helix, Pectin lyase-like"/>
    <property type="match status" value="1"/>
</dbReference>
<keyword evidence="3" id="KW-0732">Signal</keyword>
<gene>
    <name evidence="5" type="ORF">CRU78_14240</name>
</gene>
<dbReference type="Pfam" id="PF13018">
    <property type="entry name" value="ESPR"/>
    <property type="match status" value="1"/>
</dbReference>
<proteinExistence type="predicted"/>
<name>A0A6A7RWW3_9PROT</name>
<dbReference type="InterPro" id="IPR011050">
    <property type="entry name" value="Pectin_lyase_fold/virulence"/>
</dbReference>
<dbReference type="InterPro" id="IPR012334">
    <property type="entry name" value="Pectin_lyas_fold"/>
</dbReference>
<protein>
    <submittedName>
        <fullName evidence="5">Filamentous hemagglutinin</fullName>
    </submittedName>
</protein>
<dbReference type="PANTHER" id="PTHR12338:SF8">
    <property type="entry name" value="HEME_HEMOPEXIN-BINDING PROTEIN"/>
    <property type="match status" value="1"/>
</dbReference>
<evidence type="ECO:0000256" key="1">
    <source>
        <dbReference type="ARBA" id="ARBA00004613"/>
    </source>
</evidence>
<dbReference type="Proteomes" id="UP000342300">
    <property type="component" value="Unassembled WGS sequence"/>
</dbReference>
<sequence length="490" mass="48590">MKRTSLNHVYRIVWSQVLDAWVAVAEITRARGKTAKTSHRRLTSVVAALLSLSASLAQGAPAGGQIASGSGSISQAGTTTTVQQGSPKLSVNWASFNVAPQEAVNFVQPSAAAIAVNRIFDTNGSQILGQLNANGQVYLINPNGIVFGHGARVNVGGLVASTLDLDDASLNGDARSFNGNGGGSVVNLGTINAASGGYVALLGNHVSNQGVISAQLGSVALGAGSAVTLTFSGNSLLRLQVDQSVLNSLAENGGLIRADGGMVLMTAGAKNALLASVVNNTGVIEARTVEDHNGTIILQGGMQAGQVKVGGTLDASAPNGGDGGFIETSAAQVHVVSDARVSTAAPLGSFGTWLIDPQDFRVAATGGDISGATLSANLASTPVSVHSSGGGSTGSGNIDIDDAVSWSADTTLTLTASKHVNVNANIAATGNAAGLAINPNTANGGEAASGDGAFNLNNGASVTLSGTNPSLAIAGTSYTVINSLGVEGDT</sequence>
<evidence type="ECO:0000259" key="4">
    <source>
        <dbReference type="SMART" id="SM00912"/>
    </source>
</evidence>
<evidence type="ECO:0000256" key="3">
    <source>
        <dbReference type="ARBA" id="ARBA00022729"/>
    </source>
</evidence>
<comment type="subcellular location">
    <subcellularLocation>
        <location evidence="1">Secreted</location>
    </subcellularLocation>
</comment>
<evidence type="ECO:0000313" key="5">
    <source>
        <dbReference type="EMBL" id="MQM31610.1"/>
    </source>
</evidence>
<dbReference type="GO" id="GO:0005576">
    <property type="term" value="C:extracellular region"/>
    <property type="evidence" value="ECO:0007669"/>
    <property type="project" value="UniProtKB-SubCell"/>
</dbReference>
<dbReference type="SUPFAM" id="SSF51126">
    <property type="entry name" value="Pectin lyase-like"/>
    <property type="match status" value="1"/>
</dbReference>
<accession>A0A6A7RWW3</accession>
<dbReference type="AlphaFoldDB" id="A0A6A7RWW3"/>
<dbReference type="EMBL" id="PDHS01000345">
    <property type="protein sequence ID" value="MQM31610.1"/>
    <property type="molecule type" value="Genomic_DNA"/>
</dbReference>
<dbReference type="InterPro" id="IPR024973">
    <property type="entry name" value="ESPR"/>
</dbReference>
<reference evidence="5 6" key="1">
    <citation type="submission" date="2017-09" db="EMBL/GenBank/DDBJ databases">
        <title>Metagenomic Analysis Reveals Denitrifying Candidatus Accumulibacter and Flanking Population as a Source of N2O.</title>
        <authorList>
            <person name="Gao H."/>
            <person name="Mao Y."/>
            <person name="Zhao X."/>
            <person name="Liu W.-T."/>
            <person name="Zhang T."/>
            <person name="Wells G."/>
        </authorList>
    </citation>
    <scope>NUCLEOTIDE SEQUENCE [LARGE SCALE GENOMIC DNA]</scope>
    <source>
        <strain evidence="5">CANDO_2_IC</strain>
    </source>
</reference>
<dbReference type="PANTHER" id="PTHR12338">
    <property type="entry name" value="AUTOTRANSPORTER"/>
    <property type="match status" value="1"/>
</dbReference>
<keyword evidence="2" id="KW-0964">Secreted</keyword>
<dbReference type="InterPro" id="IPR050909">
    <property type="entry name" value="Bact_Autotransporter_VF"/>
</dbReference>
<dbReference type="NCBIfam" id="TIGR01901">
    <property type="entry name" value="adhes_NPXG"/>
    <property type="match status" value="1"/>
</dbReference>
<dbReference type="InterPro" id="IPR008638">
    <property type="entry name" value="FhaB/CdiA-like_TPS"/>
</dbReference>
<evidence type="ECO:0000256" key="2">
    <source>
        <dbReference type="ARBA" id="ARBA00022525"/>
    </source>
</evidence>
<dbReference type="Pfam" id="PF05860">
    <property type="entry name" value="TPS"/>
    <property type="match status" value="1"/>
</dbReference>
<organism evidence="5 6">
    <name type="scientific">Candidatus Accumulibacter phosphatis</name>
    <dbReference type="NCBI Taxonomy" id="327160"/>
    <lineage>
        <taxon>Bacteria</taxon>
        <taxon>Pseudomonadati</taxon>
        <taxon>Pseudomonadota</taxon>
        <taxon>Betaproteobacteria</taxon>
        <taxon>Candidatus Accumulibacter</taxon>
    </lineage>
</organism>
<evidence type="ECO:0000313" key="6">
    <source>
        <dbReference type="Proteomes" id="UP000342300"/>
    </source>
</evidence>
<comment type="caution">
    <text evidence="5">The sequence shown here is derived from an EMBL/GenBank/DDBJ whole genome shotgun (WGS) entry which is preliminary data.</text>
</comment>
<dbReference type="SMART" id="SM00912">
    <property type="entry name" value="Haemagg_act"/>
    <property type="match status" value="1"/>
</dbReference>
<feature type="non-terminal residue" evidence="5">
    <location>
        <position position="490"/>
    </location>
</feature>